<name>A0A0C2BXX6_9BILA</name>
<accession>A0A0C2BXX6</accession>
<protein>
    <submittedName>
        <fullName evidence="1">Uncharacterized protein</fullName>
    </submittedName>
</protein>
<dbReference type="AlphaFoldDB" id="A0A0C2BXX6"/>
<reference evidence="1 2" key="1">
    <citation type="submission" date="2013-12" db="EMBL/GenBank/DDBJ databases">
        <title>Draft genome of the parsitic nematode Ancylostoma duodenale.</title>
        <authorList>
            <person name="Mitreva M."/>
        </authorList>
    </citation>
    <scope>NUCLEOTIDE SEQUENCE [LARGE SCALE GENOMIC DNA]</scope>
    <source>
        <strain evidence="1 2">Zhejiang</strain>
    </source>
</reference>
<evidence type="ECO:0000313" key="2">
    <source>
        <dbReference type="Proteomes" id="UP000054047"/>
    </source>
</evidence>
<dbReference type="EMBL" id="KN756698">
    <property type="protein sequence ID" value="KIH48828.1"/>
    <property type="molecule type" value="Genomic_DNA"/>
</dbReference>
<organism evidence="1 2">
    <name type="scientific">Ancylostoma duodenale</name>
    <dbReference type="NCBI Taxonomy" id="51022"/>
    <lineage>
        <taxon>Eukaryota</taxon>
        <taxon>Metazoa</taxon>
        <taxon>Ecdysozoa</taxon>
        <taxon>Nematoda</taxon>
        <taxon>Chromadorea</taxon>
        <taxon>Rhabditida</taxon>
        <taxon>Rhabditina</taxon>
        <taxon>Rhabditomorpha</taxon>
        <taxon>Strongyloidea</taxon>
        <taxon>Ancylostomatidae</taxon>
        <taxon>Ancylostomatinae</taxon>
        <taxon>Ancylostoma</taxon>
    </lineage>
</organism>
<dbReference type="OrthoDB" id="10445609at2759"/>
<keyword evidence="2" id="KW-1185">Reference proteome</keyword>
<proteinExistence type="predicted"/>
<dbReference type="Proteomes" id="UP000054047">
    <property type="component" value="Unassembled WGS sequence"/>
</dbReference>
<gene>
    <name evidence="1" type="ORF">ANCDUO_21099</name>
</gene>
<sequence length="70" mass="8150">MEHFAVSKSGVSFQDMSNGVHLNLTEAIDRKVNPRLQILKQKMISMGYTEYDIEWTIQNNILRVTVKPER</sequence>
<evidence type="ECO:0000313" key="1">
    <source>
        <dbReference type="EMBL" id="KIH48828.1"/>
    </source>
</evidence>